<dbReference type="SMART" id="SM01110">
    <property type="entry name" value="Cutinase"/>
    <property type="match status" value="1"/>
</dbReference>
<sequence>MKWNLTASLIICLAASICNAGRDPGFVIPDRVDCTDTLIIVARGTSEPPGEGPQHVIAEEVQRRLGAHRVKHIPLEWPASLFPTYGESVKTGTENLKKTISKYTSECPDIKIVLMGFSQGAQVISDTLCGMDEKNFPKTEPIDPSLGAFVAAAVGMGDPTFNPGLSYDYGTATHHGWFPRRNDKSCVAYDYIRISYCDKGDIYCDHGVDPKVHSSYFKTYFEHCVEFIIDRVKAR</sequence>
<reference evidence="5" key="1">
    <citation type="journal article" date="2012" name="MBio">
        <title>Comparative genome analysis of Trichophyton rubrum and related dermatophytes reveals candidate genes involved in infection.</title>
        <authorList>
            <person name="Martinez D.A."/>
            <person name="Oliver B.G."/>
            <person name="Graeser Y."/>
            <person name="Goldberg J.M."/>
            <person name="Li W."/>
            <person name="Martinez-Rossi N.M."/>
            <person name="Monod M."/>
            <person name="Shelest E."/>
            <person name="Barton R.C."/>
            <person name="Birch E."/>
            <person name="Brakhage A.A."/>
            <person name="Chen Z."/>
            <person name="Gurr S.J."/>
            <person name="Heiman D."/>
            <person name="Heitman J."/>
            <person name="Kosti I."/>
            <person name="Rossi A."/>
            <person name="Saif S."/>
            <person name="Samalova M."/>
            <person name="Saunders C.W."/>
            <person name="Shea T."/>
            <person name="Summerbell R.C."/>
            <person name="Xu J."/>
            <person name="Young S."/>
            <person name="Zeng Q."/>
            <person name="Birren B.W."/>
            <person name="Cuomo C.A."/>
            <person name="White T.C."/>
        </authorList>
    </citation>
    <scope>NUCLEOTIDE SEQUENCE [LARGE SCALE GENOMIC DNA]</scope>
    <source>
        <strain evidence="5">ATCC MYA-4604 / CBS 118893</strain>
    </source>
</reference>
<dbReference type="ESTHER" id="artgp-e4v6t4">
    <property type="family name" value="Acetylxylan_esterase"/>
</dbReference>
<keyword evidence="2" id="KW-1015">Disulfide bond</keyword>
<dbReference type="OMA" id="FGDPTHV"/>
<feature type="chain" id="PRO_5003189583" evidence="3">
    <location>
        <begin position="21"/>
        <end position="235"/>
    </location>
</feature>
<dbReference type="RefSeq" id="XP_003169177.1">
    <property type="nucleotide sequence ID" value="XM_003169129.1"/>
</dbReference>
<dbReference type="OrthoDB" id="2586582at2759"/>
<dbReference type="Proteomes" id="UP000002669">
    <property type="component" value="Unassembled WGS sequence"/>
</dbReference>
<proteinExistence type="predicted"/>
<dbReference type="InterPro" id="IPR000675">
    <property type="entry name" value="Cutinase/axe"/>
</dbReference>
<dbReference type="InterPro" id="IPR029058">
    <property type="entry name" value="AB_hydrolase_fold"/>
</dbReference>
<accession>E4V6T4</accession>
<evidence type="ECO:0000313" key="5">
    <source>
        <dbReference type="Proteomes" id="UP000002669"/>
    </source>
</evidence>
<evidence type="ECO:0000313" key="4">
    <source>
        <dbReference type="EMBL" id="EFQ96800.1"/>
    </source>
</evidence>
<dbReference type="STRING" id="535722.E4V6T4"/>
<dbReference type="GeneID" id="10024259"/>
<dbReference type="Pfam" id="PF01083">
    <property type="entry name" value="Cutinase"/>
    <property type="match status" value="1"/>
</dbReference>
<dbReference type="HOGENOM" id="CLU_040058_4_1_1"/>
<evidence type="ECO:0000256" key="1">
    <source>
        <dbReference type="ARBA" id="ARBA00022801"/>
    </source>
</evidence>
<protein>
    <submittedName>
        <fullName evidence="4">Acetylxylan esterase</fullName>
    </submittedName>
</protein>
<dbReference type="VEuPathDB" id="FungiDB:MGYG_08725"/>
<name>E4V6T4_ARTGP</name>
<feature type="signal peptide" evidence="3">
    <location>
        <begin position="1"/>
        <end position="20"/>
    </location>
</feature>
<keyword evidence="5" id="KW-1185">Reference proteome</keyword>
<keyword evidence="1" id="KW-0378">Hydrolase</keyword>
<dbReference type="AlphaFoldDB" id="E4V6T4"/>
<dbReference type="eggNOG" id="ENOG502SQ4D">
    <property type="taxonomic scope" value="Eukaryota"/>
</dbReference>
<dbReference type="GO" id="GO:0052689">
    <property type="term" value="F:carboxylic ester hydrolase activity"/>
    <property type="evidence" value="ECO:0007669"/>
    <property type="project" value="UniProtKB-ARBA"/>
</dbReference>
<gene>
    <name evidence="4" type="ORF">MGYG_08725</name>
</gene>
<dbReference type="Gene3D" id="3.40.50.1820">
    <property type="entry name" value="alpha/beta hydrolase"/>
    <property type="match status" value="1"/>
</dbReference>
<keyword evidence="3" id="KW-0732">Signal</keyword>
<dbReference type="PANTHER" id="PTHR33630:SF9">
    <property type="entry name" value="CUTINASE 4"/>
    <property type="match status" value="1"/>
</dbReference>
<evidence type="ECO:0000256" key="2">
    <source>
        <dbReference type="ARBA" id="ARBA00023157"/>
    </source>
</evidence>
<dbReference type="PANTHER" id="PTHR33630">
    <property type="entry name" value="CUTINASE RV1984C-RELATED-RELATED"/>
    <property type="match status" value="1"/>
</dbReference>
<organism evidence="5">
    <name type="scientific">Arthroderma gypseum (strain ATCC MYA-4604 / CBS 118893)</name>
    <name type="common">Microsporum gypseum</name>
    <dbReference type="NCBI Taxonomy" id="535722"/>
    <lineage>
        <taxon>Eukaryota</taxon>
        <taxon>Fungi</taxon>
        <taxon>Dikarya</taxon>
        <taxon>Ascomycota</taxon>
        <taxon>Pezizomycotina</taxon>
        <taxon>Eurotiomycetes</taxon>
        <taxon>Eurotiomycetidae</taxon>
        <taxon>Onygenales</taxon>
        <taxon>Arthrodermataceae</taxon>
        <taxon>Nannizzia</taxon>
    </lineage>
</organism>
<dbReference type="InParanoid" id="E4V6T4"/>
<dbReference type="SUPFAM" id="SSF53474">
    <property type="entry name" value="alpha/beta-Hydrolases"/>
    <property type="match status" value="1"/>
</dbReference>
<evidence type="ECO:0000256" key="3">
    <source>
        <dbReference type="SAM" id="SignalP"/>
    </source>
</evidence>
<dbReference type="EMBL" id="DS989831">
    <property type="protein sequence ID" value="EFQ96800.1"/>
    <property type="molecule type" value="Genomic_DNA"/>
</dbReference>